<evidence type="ECO:0000256" key="2">
    <source>
        <dbReference type="ARBA" id="ARBA00023163"/>
    </source>
</evidence>
<dbReference type="AlphaFoldDB" id="A0A2P5BQ58"/>
<reference evidence="5" key="1">
    <citation type="submission" date="2016-06" db="EMBL/GenBank/DDBJ databases">
        <title>Parallel loss of symbiosis genes in relatives of nitrogen-fixing non-legume Parasponia.</title>
        <authorList>
            <person name="Van Velzen R."/>
            <person name="Holmer R."/>
            <person name="Bu F."/>
            <person name="Rutten L."/>
            <person name="Van Zeijl A."/>
            <person name="Liu W."/>
            <person name="Santuari L."/>
            <person name="Cao Q."/>
            <person name="Sharma T."/>
            <person name="Shen D."/>
            <person name="Roswanjaya Y."/>
            <person name="Wardhani T."/>
            <person name="Kalhor M.S."/>
            <person name="Jansen J."/>
            <person name="Van den Hoogen J."/>
            <person name="Gungor B."/>
            <person name="Hartog M."/>
            <person name="Hontelez J."/>
            <person name="Verver J."/>
            <person name="Yang W.-C."/>
            <person name="Schijlen E."/>
            <person name="Repin R."/>
            <person name="Schilthuizen M."/>
            <person name="Schranz E."/>
            <person name="Heidstra R."/>
            <person name="Miyata K."/>
            <person name="Fedorova E."/>
            <person name="Kohlen W."/>
            <person name="Bisseling T."/>
            <person name="Smit S."/>
            <person name="Geurts R."/>
        </authorList>
    </citation>
    <scope>NUCLEOTIDE SEQUENCE [LARGE SCALE GENOMIC DNA]</scope>
    <source>
        <strain evidence="5">cv. WU1-14</strain>
    </source>
</reference>
<proteinExistence type="predicted"/>
<protein>
    <submittedName>
        <fullName evidence="4">RNA polymerase Rpc</fullName>
    </submittedName>
</protein>
<keyword evidence="2" id="KW-0804">Transcription</keyword>
<dbReference type="PANTHER" id="PTHR12780">
    <property type="entry name" value="RNA POLYMERASE III DNA DIRECTED , 39KD SUBUNIT-RELATED"/>
    <property type="match status" value="1"/>
</dbReference>
<keyword evidence="5" id="KW-1185">Reference proteome</keyword>
<name>A0A2P5BQ58_PARAD</name>
<evidence type="ECO:0000256" key="1">
    <source>
        <dbReference type="ARBA" id="ARBA00004123"/>
    </source>
</evidence>
<gene>
    <name evidence="4" type="ORF">PanWU01x14_219500</name>
</gene>
<accession>A0A2P5BQ58</accession>
<dbReference type="GO" id="GO:0005666">
    <property type="term" value="C:RNA polymerase III complex"/>
    <property type="evidence" value="ECO:0007669"/>
    <property type="project" value="InterPro"/>
</dbReference>
<dbReference type="STRING" id="3476.A0A2P5BQ58"/>
<evidence type="ECO:0000313" key="5">
    <source>
        <dbReference type="Proteomes" id="UP000237105"/>
    </source>
</evidence>
<dbReference type="Proteomes" id="UP000237105">
    <property type="component" value="Unassembled WGS sequence"/>
</dbReference>
<evidence type="ECO:0000313" key="4">
    <source>
        <dbReference type="EMBL" id="PON50939.1"/>
    </source>
</evidence>
<comment type="subcellular location">
    <subcellularLocation>
        <location evidence="1">Nucleus</location>
    </subcellularLocation>
</comment>
<dbReference type="GO" id="GO:0006383">
    <property type="term" value="P:transcription by RNA polymerase III"/>
    <property type="evidence" value="ECO:0007669"/>
    <property type="project" value="InterPro"/>
</dbReference>
<organism evidence="4 5">
    <name type="scientific">Parasponia andersonii</name>
    <name type="common">Sponia andersonii</name>
    <dbReference type="NCBI Taxonomy" id="3476"/>
    <lineage>
        <taxon>Eukaryota</taxon>
        <taxon>Viridiplantae</taxon>
        <taxon>Streptophyta</taxon>
        <taxon>Embryophyta</taxon>
        <taxon>Tracheophyta</taxon>
        <taxon>Spermatophyta</taxon>
        <taxon>Magnoliopsida</taxon>
        <taxon>eudicotyledons</taxon>
        <taxon>Gunneridae</taxon>
        <taxon>Pentapetalae</taxon>
        <taxon>rosids</taxon>
        <taxon>fabids</taxon>
        <taxon>Rosales</taxon>
        <taxon>Cannabaceae</taxon>
        <taxon>Parasponia</taxon>
    </lineage>
</organism>
<sequence length="127" mass="14434">MEAEFEPSKEITCGNWYVVGNLDTEFINLLKDQCIKLIYRMKVPTFEGISDAIQRSGIFKVVFTSQQIEDRRLKVSHKCASKGGKAKPRIRAMASIPCGFGPWISMCSPDGVLSPKTCIYYEKWLDF</sequence>
<dbReference type="InterPro" id="IPR016049">
    <property type="entry name" value="RNA_pol_Rpc34-like"/>
</dbReference>
<dbReference type="EMBL" id="JXTB01000239">
    <property type="protein sequence ID" value="PON50939.1"/>
    <property type="molecule type" value="Genomic_DNA"/>
</dbReference>
<keyword evidence="3" id="KW-0539">Nucleus</keyword>
<comment type="caution">
    <text evidence="4">The sequence shown here is derived from an EMBL/GenBank/DDBJ whole genome shotgun (WGS) entry which is preliminary data.</text>
</comment>
<dbReference type="InterPro" id="IPR007832">
    <property type="entry name" value="RNA_pol_Rpc34"/>
</dbReference>
<evidence type="ECO:0000256" key="3">
    <source>
        <dbReference type="ARBA" id="ARBA00023242"/>
    </source>
</evidence>
<dbReference type="Pfam" id="PF05158">
    <property type="entry name" value="RNA_pol_Rpc34"/>
    <property type="match status" value="1"/>
</dbReference>
<dbReference type="OrthoDB" id="613763at2759"/>